<dbReference type="RefSeq" id="WP_113957857.1">
    <property type="nucleotide sequence ID" value="NZ_QNRR01000002.1"/>
</dbReference>
<keyword evidence="1" id="KW-0732">Signal</keyword>
<accession>A0A366HRM6</accession>
<evidence type="ECO:0000313" key="3">
    <source>
        <dbReference type="Proteomes" id="UP000253426"/>
    </source>
</evidence>
<protein>
    <submittedName>
        <fullName evidence="2">Uncharacterized protein</fullName>
    </submittedName>
</protein>
<reference evidence="2 3" key="1">
    <citation type="submission" date="2018-06" db="EMBL/GenBank/DDBJ databases">
        <title>Genomic Encyclopedia of Type Strains, Phase IV (KMG-IV): sequencing the most valuable type-strain genomes for metagenomic binning, comparative biology and taxonomic classification.</title>
        <authorList>
            <person name="Goeker M."/>
        </authorList>
    </citation>
    <scope>NUCLEOTIDE SEQUENCE [LARGE SCALE GENOMIC DNA]</scope>
    <source>
        <strain evidence="2 3">DSM 25532</strain>
    </source>
</reference>
<proteinExistence type="predicted"/>
<name>A0A366HRM6_9BACT</name>
<sequence>MNFRAILASLGIALAFCVQAPAQNLPADHPANALVKQYLDNVAKQDWKTVSAMLQPTFLERRRLSLINNVKNSETMSVEAAKLAMLGVKDVKELEKMTPQEAFIADREAVHKRMKVSPEDLKKKQETLKINVLGLVPEDGGKIVHALVRTSQDTTKVKIDELLLVSLVQDKEDTKKWFIVPDMQQPIATEIGTAKPAPAP</sequence>
<dbReference type="AlphaFoldDB" id="A0A366HRM6"/>
<evidence type="ECO:0000256" key="1">
    <source>
        <dbReference type="SAM" id="SignalP"/>
    </source>
</evidence>
<comment type="caution">
    <text evidence="2">The sequence shown here is derived from an EMBL/GenBank/DDBJ whole genome shotgun (WGS) entry which is preliminary data.</text>
</comment>
<evidence type="ECO:0000313" key="2">
    <source>
        <dbReference type="EMBL" id="RBP46332.1"/>
    </source>
</evidence>
<dbReference type="OrthoDB" id="190689at2"/>
<dbReference type="Proteomes" id="UP000253426">
    <property type="component" value="Unassembled WGS sequence"/>
</dbReference>
<gene>
    <name evidence="2" type="ORF">DES53_102721</name>
</gene>
<dbReference type="EMBL" id="QNRR01000002">
    <property type="protein sequence ID" value="RBP46332.1"/>
    <property type="molecule type" value="Genomic_DNA"/>
</dbReference>
<feature type="chain" id="PRO_5016644521" evidence="1">
    <location>
        <begin position="21"/>
        <end position="200"/>
    </location>
</feature>
<organism evidence="2 3">
    <name type="scientific">Roseimicrobium gellanilyticum</name>
    <dbReference type="NCBI Taxonomy" id="748857"/>
    <lineage>
        <taxon>Bacteria</taxon>
        <taxon>Pseudomonadati</taxon>
        <taxon>Verrucomicrobiota</taxon>
        <taxon>Verrucomicrobiia</taxon>
        <taxon>Verrucomicrobiales</taxon>
        <taxon>Verrucomicrobiaceae</taxon>
        <taxon>Roseimicrobium</taxon>
    </lineage>
</organism>
<feature type="signal peptide" evidence="1">
    <location>
        <begin position="1"/>
        <end position="20"/>
    </location>
</feature>
<keyword evidence="3" id="KW-1185">Reference proteome</keyword>